<dbReference type="GO" id="GO:0016829">
    <property type="term" value="F:lyase activity"/>
    <property type="evidence" value="ECO:0007669"/>
    <property type="project" value="UniProtKB-KW"/>
</dbReference>
<dbReference type="SUPFAM" id="SSF48230">
    <property type="entry name" value="Chondroitin AC/alginate lyase"/>
    <property type="match status" value="1"/>
</dbReference>
<organism evidence="5 6">
    <name type="scientific">Escovopsis weberi</name>
    <dbReference type="NCBI Taxonomy" id="150374"/>
    <lineage>
        <taxon>Eukaryota</taxon>
        <taxon>Fungi</taxon>
        <taxon>Dikarya</taxon>
        <taxon>Ascomycota</taxon>
        <taxon>Pezizomycotina</taxon>
        <taxon>Sordariomycetes</taxon>
        <taxon>Hypocreomycetidae</taxon>
        <taxon>Hypocreales</taxon>
        <taxon>Hypocreaceae</taxon>
        <taxon>Escovopsis</taxon>
    </lineage>
</organism>
<feature type="chain" id="PRO_5005818942" description="Alginate lyase domain-containing protein" evidence="3">
    <location>
        <begin position="17"/>
        <end position="420"/>
    </location>
</feature>
<sequence>MLVPLTALVAAGLAAGLPGHSNPRPSFQAPNTVVIPGERLLAAKQSLQSPHSPLHGALGHLTAQADSWLGQGPWTVTSKTSAPPNGTVHDYASQAPYWWPNPDTADGCPYIQKDGVRNPDVDKYQDRIAVGKMFNSSYVLALAWYYTGRDEYALHAADILNTWFLDPDTGMNPNLDHAQIIPCANDGRSIGIIDFSQEYTNVLDAAAILASGGPRGASAPGWTPARNAAFRAWNARFLDWLANSPFGVQEAAAANNHGTFANMQIAALALFTGDTRLAARYAALGTQFIDSQVAPDGSLPQEIARTRSFHYSNFDLGALLRWALVAQKVGVDLFGHVGPEGQTLLQAARFVIPAAVGGQGAWDFPELEFTQYAATDNVRAAAAAGLQEARAVLGELAAPPGGDIFDLRPAPQQLDSIVTL</sequence>
<feature type="domain" description="Alginate lyase" evidence="4">
    <location>
        <begin position="75"/>
        <end position="361"/>
    </location>
</feature>
<dbReference type="InterPro" id="IPR008929">
    <property type="entry name" value="Chondroitin_lyas"/>
</dbReference>
<keyword evidence="1 3" id="KW-0732">Signal</keyword>
<evidence type="ECO:0000313" key="6">
    <source>
        <dbReference type="Proteomes" id="UP000053831"/>
    </source>
</evidence>
<dbReference type="STRING" id="150374.A0A0M8N834"/>
<proteinExistence type="predicted"/>
<dbReference type="Proteomes" id="UP000053831">
    <property type="component" value="Unassembled WGS sequence"/>
</dbReference>
<evidence type="ECO:0000256" key="2">
    <source>
        <dbReference type="ARBA" id="ARBA00023239"/>
    </source>
</evidence>
<feature type="signal peptide" evidence="3">
    <location>
        <begin position="1"/>
        <end position="16"/>
    </location>
</feature>
<evidence type="ECO:0000256" key="3">
    <source>
        <dbReference type="SAM" id="SignalP"/>
    </source>
</evidence>
<dbReference type="AlphaFoldDB" id="A0A0M8N834"/>
<dbReference type="OrthoDB" id="63533at2759"/>
<evidence type="ECO:0000256" key="1">
    <source>
        <dbReference type="ARBA" id="ARBA00022729"/>
    </source>
</evidence>
<reference evidence="5 6" key="1">
    <citation type="submission" date="2015-07" db="EMBL/GenBank/DDBJ databases">
        <title>The genome of the fungus Escovopsis weberi, a specialized disease agent of ant agriculture.</title>
        <authorList>
            <person name="de Man T.J."/>
            <person name="Stajich J.E."/>
            <person name="Kubicek C.P."/>
            <person name="Chenthamara K."/>
            <person name="Atanasova L."/>
            <person name="Druzhinina I.S."/>
            <person name="Birnbaum S."/>
            <person name="Barribeau S.M."/>
            <person name="Teiling C."/>
            <person name="Suen G."/>
            <person name="Currie C."/>
            <person name="Gerardo N.M."/>
        </authorList>
    </citation>
    <scope>NUCLEOTIDE SEQUENCE [LARGE SCALE GENOMIC DNA]</scope>
</reference>
<keyword evidence="6" id="KW-1185">Reference proteome</keyword>
<evidence type="ECO:0000259" key="4">
    <source>
        <dbReference type="Pfam" id="PF05426"/>
    </source>
</evidence>
<comment type="caution">
    <text evidence="5">The sequence shown here is derived from an EMBL/GenBank/DDBJ whole genome shotgun (WGS) entry which is preliminary data.</text>
</comment>
<dbReference type="InterPro" id="IPR008397">
    <property type="entry name" value="Alginate_lyase_dom"/>
</dbReference>
<gene>
    <name evidence="5" type="ORF">ESCO_002078</name>
</gene>
<dbReference type="GO" id="GO:0042597">
    <property type="term" value="C:periplasmic space"/>
    <property type="evidence" value="ECO:0007669"/>
    <property type="project" value="InterPro"/>
</dbReference>
<dbReference type="EMBL" id="LGSR01000006">
    <property type="protein sequence ID" value="KOS21911.1"/>
    <property type="molecule type" value="Genomic_DNA"/>
</dbReference>
<name>A0A0M8N834_ESCWE</name>
<protein>
    <recommendedName>
        <fullName evidence="4">Alginate lyase domain-containing protein</fullName>
    </recommendedName>
</protein>
<keyword evidence="2" id="KW-0456">Lyase</keyword>
<dbReference type="Pfam" id="PF05426">
    <property type="entry name" value="Alginate_lyase"/>
    <property type="match status" value="1"/>
</dbReference>
<dbReference type="Gene3D" id="1.50.10.100">
    <property type="entry name" value="Chondroitin AC/alginate lyase"/>
    <property type="match status" value="1"/>
</dbReference>
<accession>A0A0M8N834</accession>
<evidence type="ECO:0000313" key="5">
    <source>
        <dbReference type="EMBL" id="KOS21911.1"/>
    </source>
</evidence>